<name>A0A090KT86_9BACI</name>
<dbReference type="RefSeq" id="WP_034770707.1">
    <property type="nucleotide sequence ID" value="NZ_CCRF01000061.1"/>
</dbReference>
<proteinExistence type="predicted"/>
<reference evidence="2 3" key="1">
    <citation type="submission" date="2014-07" db="EMBL/GenBank/DDBJ databases">
        <authorList>
            <person name="Wibberg Daniel"/>
        </authorList>
    </citation>
    <scope>NUCLEOTIDE SEQUENCE [LARGE SCALE GENOMIC DNA]</scope>
</reference>
<dbReference type="InterPro" id="IPR029491">
    <property type="entry name" value="Helicase_HTH"/>
</dbReference>
<feature type="domain" description="Helicase Helix-turn-helix" evidence="1">
    <location>
        <begin position="262"/>
        <end position="346"/>
    </location>
</feature>
<gene>
    <name evidence="2" type="ORF">BT1A1_2082</name>
</gene>
<organism evidence="2 3">
    <name type="scientific">Caldibacillus thermoamylovorans</name>
    <dbReference type="NCBI Taxonomy" id="35841"/>
    <lineage>
        <taxon>Bacteria</taxon>
        <taxon>Bacillati</taxon>
        <taxon>Bacillota</taxon>
        <taxon>Bacilli</taxon>
        <taxon>Bacillales</taxon>
        <taxon>Bacillaceae</taxon>
        <taxon>Caldibacillus</taxon>
    </lineage>
</organism>
<dbReference type="InterPro" id="IPR008308">
    <property type="entry name" value="YpbB-like"/>
</dbReference>
<evidence type="ECO:0000313" key="3">
    <source>
        <dbReference type="Proteomes" id="UP000040576"/>
    </source>
</evidence>
<dbReference type="EMBL" id="CCRF01000061">
    <property type="protein sequence ID" value="CEE01904.1"/>
    <property type="molecule type" value="Genomic_DNA"/>
</dbReference>
<sequence length="355" mass="41969">MNYFYALILYCIYQFKGERSIKAVQYLLTGKKSTQTLQDAVWYSLQHLYSVYPEMDADAFIDTVKKLEKTGSIVISDKTVTLTDSGKKVLSELMSGYPIPDHLNGWQFHKIEQLFWQRLTLLIQILTNWAYSETKFIPVVRDYPIQNWVKRWLGEKRQIYNKKQLSLRLYHELFTIFEICEQNRENPDYIVARFTGYQKPGYTSTQIAKQAAVDETYYLLAFRSCLHFMIKTIWHERGEFPILSSLLADRKSPWTLTSSSWETYKFLKYGKNVEEIAKFRKLKKSTIEDHIVEIALLDPAFSIKTYVKPETQKRITEAVNLLHTRKLKTIKDYLTDIDYFSIRLVLSKMNDKKDV</sequence>
<accession>A0A090KT86</accession>
<evidence type="ECO:0000313" key="2">
    <source>
        <dbReference type="EMBL" id="CEE01904.1"/>
    </source>
</evidence>
<dbReference type="AlphaFoldDB" id="A0A090KT86"/>
<evidence type="ECO:0000259" key="1">
    <source>
        <dbReference type="Pfam" id="PF14493"/>
    </source>
</evidence>
<dbReference type="PIRSF" id="PIRSF021350">
    <property type="entry name" value="UCP021350"/>
    <property type="match status" value="1"/>
</dbReference>
<dbReference type="Proteomes" id="UP000040576">
    <property type="component" value="Unassembled WGS sequence"/>
</dbReference>
<protein>
    <recommendedName>
        <fullName evidence="1">Helicase Helix-turn-helix domain-containing protein</fullName>
    </recommendedName>
</protein>
<keyword evidence="3" id="KW-1185">Reference proteome</keyword>
<dbReference type="Pfam" id="PF14493">
    <property type="entry name" value="HTH_40"/>
    <property type="match status" value="1"/>
</dbReference>